<gene>
    <name evidence="2" type="primary">ppgK</name>
    <name evidence="2" type="ORF">ACFPWU_13885</name>
</gene>
<dbReference type="InterPro" id="IPR043129">
    <property type="entry name" value="ATPase_NBD"/>
</dbReference>
<keyword evidence="3" id="KW-1185">Reference proteome</keyword>
<dbReference type="EMBL" id="JBHSQI010000009">
    <property type="protein sequence ID" value="MFC6154755.1"/>
    <property type="molecule type" value="Genomic_DNA"/>
</dbReference>
<dbReference type="PANTHER" id="PTHR18964">
    <property type="entry name" value="ROK (REPRESSOR, ORF, KINASE) FAMILY"/>
    <property type="match status" value="1"/>
</dbReference>
<keyword evidence="2" id="KW-0808">Transferase</keyword>
<reference evidence="3" key="1">
    <citation type="journal article" date="2019" name="Int. J. Syst. Evol. Microbiol.">
        <title>The Global Catalogue of Microorganisms (GCM) 10K type strain sequencing project: providing services to taxonomists for standard genome sequencing and annotation.</title>
        <authorList>
            <consortium name="The Broad Institute Genomics Platform"/>
            <consortium name="The Broad Institute Genome Sequencing Center for Infectious Disease"/>
            <person name="Wu L."/>
            <person name="Ma J."/>
        </authorList>
    </citation>
    <scope>NUCLEOTIDE SEQUENCE [LARGE SCALE GENOMIC DNA]</scope>
    <source>
        <strain evidence="3">DFY28</strain>
    </source>
</reference>
<dbReference type="PANTHER" id="PTHR18964:SF146">
    <property type="entry name" value="POLYPHOSPHATE GLUCOKINASE"/>
    <property type="match status" value="1"/>
</dbReference>
<dbReference type="Pfam" id="PF00480">
    <property type="entry name" value="ROK"/>
    <property type="match status" value="1"/>
</dbReference>
<evidence type="ECO:0000313" key="2">
    <source>
        <dbReference type="EMBL" id="MFC6154755.1"/>
    </source>
</evidence>
<evidence type="ECO:0000313" key="3">
    <source>
        <dbReference type="Proteomes" id="UP001596098"/>
    </source>
</evidence>
<dbReference type="GO" id="GO:0047330">
    <property type="term" value="F:polyphosphate-glucose phosphotransferase activity"/>
    <property type="evidence" value="ECO:0007669"/>
    <property type="project" value="UniProtKB-EC"/>
</dbReference>
<dbReference type="Proteomes" id="UP001596098">
    <property type="component" value="Unassembled WGS sequence"/>
</dbReference>
<dbReference type="Gene3D" id="3.30.420.40">
    <property type="match status" value="2"/>
</dbReference>
<organism evidence="2 3">
    <name type="scientific">Nocardioides yefusunii</name>
    <dbReference type="NCBI Taxonomy" id="2500546"/>
    <lineage>
        <taxon>Bacteria</taxon>
        <taxon>Bacillati</taxon>
        <taxon>Actinomycetota</taxon>
        <taxon>Actinomycetes</taxon>
        <taxon>Propionibacteriales</taxon>
        <taxon>Nocardioidaceae</taxon>
        <taxon>Nocardioides</taxon>
    </lineage>
</organism>
<name>A0ABW1R2I8_9ACTN</name>
<accession>A0ABW1R2I8</accession>
<dbReference type="EC" id="2.7.1.63" evidence="2"/>
<dbReference type="InterPro" id="IPR000600">
    <property type="entry name" value="ROK"/>
</dbReference>
<comment type="similarity">
    <text evidence="1">Belongs to the ROK (NagC/XylR) family.</text>
</comment>
<protein>
    <submittedName>
        <fullName evidence="2">Polyphosphate--glucose phosphotransferase</fullName>
        <ecNumber evidence="2">2.7.1.63</ecNumber>
    </submittedName>
</protein>
<comment type="caution">
    <text evidence="2">The sequence shown here is derived from an EMBL/GenBank/DDBJ whole genome shotgun (WGS) entry which is preliminary data.</text>
</comment>
<evidence type="ECO:0000256" key="1">
    <source>
        <dbReference type="ARBA" id="ARBA00006479"/>
    </source>
</evidence>
<proteinExistence type="inferred from homology"/>
<dbReference type="NCBIfam" id="NF045942">
    <property type="entry name" value="PolPhglucPhase"/>
    <property type="match status" value="1"/>
</dbReference>
<sequence length="258" mass="27144">MSPQFTSKATGARDDVRIGIDFGGTGIKGAAVDLATGELAGPKRRLDTPRVSTPDAVLAVFREVLEFNPRVDGPVGITVPGIVADGVIGRAPNIHPDWVGLDAAAFLTEGLQREVSLINDADAAALAEHRYGAAAGRNGTVLVTTLGTGIGAGLLRDGVLVPNVEVGHIPMHGTEAEKWASTSARELVNLSWTQWAERLTEVYGLFERIFTPDLIVVGGGVSKAHEKFLPHVEVTTEIVPATLRNRAGIVGCALLTTF</sequence>
<dbReference type="SUPFAM" id="SSF53067">
    <property type="entry name" value="Actin-like ATPase domain"/>
    <property type="match status" value="1"/>
</dbReference>
<dbReference type="CDD" id="cd24058">
    <property type="entry name" value="ASKHA_NBD_ROK_PPGK"/>
    <property type="match status" value="1"/>
</dbReference>
<dbReference type="RefSeq" id="WP_128219195.1">
    <property type="nucleotide sequence ID" value="NZ_CP034929.1"/>
</dbReference>